<dbReference type="EMBL" id="BMED01000002">
    <property type="protein sequence ID" value="GGC78092.1"/>
    <property type="molecule type" value="Genomic_DNA"/>
</dbReference>
<feature type="domain" description="F5/8 type C" evidence="1">
    <location>
        <begin position="261"/>
        <end position="380"/>
    </location>
</feature>
<keyword evidence="3" id="KW-1185">Reference proteome</keyword>
<dbReference type="Gene3D" id="3.20.20.80">
    <property type="entry name" value="Glycosidases"/>
    <property type="match status" value="1"/>
</dbReference>
<feature type="domain" description="F5/8 type C" evidence="1">
    <location>
        <begin position="397"/>
        <end position="535"/>
    </location>
</feature>
<dbReference type="SUPFAM" id="SSF49785">
    <property type="entry name" value="Galactose-binding domain-like"/>
    <property type="match status" value="3"/>
</dbReference>
<dbReference type="GO" id="GO:0071966">
    <property type="term" value="P:fungal-type cell wall polysaccharide metabolic process"/>
    <property type="evidence" value="ECO:0007669"/>
    <property type="project" value="TreeGrafter"/>
</dbReference>
<dbReference type="PROSITE" id="PS50022">
    <property type="entry name" value="FA58C_3"/>
    <property type="match status" value="3"/>
</dbReference>
<sequence>MAANSARSSFSAAAVAPQKSTKRGVAYGGNSAADLTALSQGISWWYNWSPAPESGAAGVYKTLGVEFVPMAWGGTPTADQLNSQVPDGAKNLLGFNEPNFKSQANKTPRQAAALWPVLQEVARRKGLQLGAPAVNYCGDCVSEDGVTFTDPVAYMDAFLAACQGCQVDYIPVHWYACDVSALRNYIDRFRKYNKPLWVTEFACGDNPHNTITLDVQKNYMTAAVNYLENEPIVARYSWFSGRNSAIPNINLLGGDGQLTELGQLYVSLPASLNDVQLTPVAAVASASENGDLGPAKAIDNNQGTRWSSAFNDQQWIYLDFGATVDISHVRISWENAHATDYQLQTSPDAVVWTTIKTVTGSAGGVEDLTGLSGSGRYLRMNGLKRSTPYGYSIFEISAFRSLASSTPSSTLHAISATASSSENDATGPANAIDSNMGSRWSSAFNDAQWLTLDFGNAVNLSRVRLNWEAAHASEYQIQVSNDNTNWTTVKSVTGSAGGVEDFQNLAATGRYLRINGSKRATQYGYSIFEVETWGSAASAAPSTGVISAVSASASGMENATLGPEKAIDKNMGSRWSSAFYDAQWITLDFGGKAGFSRIRLNWENAHAAEYQIQVSDDNVNWTTVKAVTGSNGGVEDFQNLAASGRYLRINGSKRATPYGYSIFEIETWGTAPAAGSTIK</sequence>
<dbReference type="Proteomes" id="UP000637423">
    <property type="component" value="Unassembled WGS sequence"/>
</dbReference>
<evidence type="ECO:0000313" key="2">
    <source>
        <dbReference type="EMBL" id="GGC78092.1"/>
    </source>
</evidence>
<dbReference type="Gene3D" id="2.60.120.260">
    <property type="entry name" value="Galactose-binding domain-like"/>
    <property type="match status" value="3"/>
</dbReference>
<dbReference type="InterPro" id="IPR000421">
    <property type="entry name" value="FA58C"/>
</dbReference>
<feature type="domain" description="F5/8 type C" evidence="1">
    <location>
        <begin position="538"/>
        <end position="670"/>
    </location>
</feature>
<reference evidence="2" key="1">
    <citation type="journal article" date="2014" name="Int. J. Syst. Evol. Microbiol.">
        <title>Complete genome sequence of Corynebacterium casei LMG S-19264T (=DSM 44701T), isolated from a smear-ripened cheese.</title>
        <authorList>
            <consortium name="US DOE Joint Genome Institute (JGI-PGF)"/>
            <person name="Walter F."/>
            <person name="Albersmeier A."/>
            <person name="Kalinowski J."/>
            <person name="Ruckert C."/>
        </authorList>
    </citation>
    <scope>NUCLEOTIDE SEQUENCE</scope>
    <source>
        <strain evidence="2">CGMCC 1.10998</strain>
    </source>
</reference>
<dbReference type="PANTHER" id="PTHR34154:SF3">
    <property type="entry name" value="ALKALI-SENSITIVE LINKAGE PROTEIN 1"/>
    <property type="match status" value="1"/>
</dbReference>
<organism evidence="2 3">
    <name type="scientific">Undibacterium terreum</name>
    <dbReference type="NCBI Taxonomy" id="1224302"/>
    <lineage>
        <taxon>Bacteria</taxon>
        <taxon>Pseudomonadati</taxon>
        <taxon>Pseudomonadota</taxon>
        <taxon>Betaproteobacteria</taxon>
        <taxon>Burkholderiales</taxon>
        <taxon>Oxalobacteraceae</taxon>
        <taxon>Undibacterium</taxon>
    </lineage>
</organism>
<dbReference type="Pfam" id="PF11790">
    <property type="entry name" value="Glyco_hydro_cc"/>
    <property type="match status" value="1"/>
</dbReference>
<name>A0A916UN05_9BURK</name>
<reference evidence="2" key="2">
    <citation type="submission" date="2020-09" db="EMBL/GenBank/DDBJ databases">
        <authorList>
            <person name="Sun Q."/>
            <person name="Zhou Y."/>
        </authorList>
    </citation>
    <scope>NUCLEOTIDE SEQUENCE</scope>
    <source>
        <strain evidence="2">CGMCC 1.10998</strain>
    </source>
</reference>
<evidence type="ECO:0000313" key="3">
    <source>
        <dbReference type="Proteomes" id="UP000637423"/>
    </source>
</evidence>
<comment type="caution">
    <text evidence="2">The sequence shown here is derived from an EMBL/GenBank/DDBJ whole genome shotgun (WGS) entry which is preliminary data.</text>
</comment>
<dbReference type="PANTHER" id="PTHR34154">
    <property type="entry name" value="ALKALI-SENSITIVE LINKAGE PROTEIN 1"/>
    <property type="match status" value="1"/>
</dbReference>
<dbReference type="InterPro" id="IPR017853">
    <property type="entry name" value="GH"/>
</dbReference>
<dbReference type="SUPFAM" id="SSF51445">
    <property type="entry name" value="(Trans)glycosidases"/>
    <property type="match status" value="1"/>
</dbReference>
<evidence type="ECO:0000259" key="1">
    <source>
        <dbReference type="PROSITE" id="PS50022"/>
    </source>
</evidence>
<dbReference type="AlphaFoldDB" id="A0A916UN05"/>
<dbReference type="InterPro" id="IPR008979">
    <property type="entry name" value="Galactose-bd-like_sf"/>
</dbReference>
<gene>
    <name evidence="2" type="ORF">GCM10011396_26610</name>
</gene>
<dbReference type="InterPro" id="IPR053183">
    <property type="entry name" value="ASL1"/>
</dbReference>
<protein>
    <recommendedName>
        <fullName evidence="1">F5/8 type C domain-containing protein</fullName>
    </recommendedName>
</protein>
<proteinExistence type="predicted"/>
<accession>A0A916UN05</accession>
<dbReference type="InterPro" id="IPR024655">
    <property type="entry name" value="Asl1_glyco_hydro_catalytic"/>
</dbReference>
<dbReference type="Pfam" id="PF00754">
    <property type="entry name" value="F5_F8_type_C"/>
    <property type="match status" value="3"/>
</dbReference>